<gene>
    <name evidence="1" type="ORF">AWB82_04332</name>
</gene>
<sequence length="661" mass="75078">MLEHEARARFRELVRRCMLAHDGLREMVEQFVDERGGRQHGVVADAAARVRDHQPVARREREIEEQIALVVATLTVAQLAEARHQIELVGAREARQHAVVHAEQTHDAIRQAAQARQRREGDAAPGHAAARGIVERIGERGADHGSRYAGLAHALFHRDDQRIDRAAHVADGIGESDARIEETLQCIEQQIAPGARGARARDAFGERVDVVDEARETAEQFSVRAVRPFDRQPLRDRRAAARQRVAEIETRERIGEGVARGGHVVGREVVGTQAAPRARGREPRLRRFERDGVDAVARRDRIHAQPFHEFGRADAALGEREPVDERARDGIRLRRRQARDPVRNAPALVTRTRGRGAEDAVDERSRDREIGKRHEHVRRLQPFYIVEPVEQPVVQHFELARQAMTHMHFDAVFGDLLRLRRGAFFIEREDAVLQTREPGAGGIVLEELPLARRGALGQLVQHVQLRLRLPAPFREQRMPRFLIVRFALQFELFDARLAHDVEPELAAGILRIDAHVDPARKLAQERDMQRRHGRQREHADAARPLRAHHGVEIETGRLGEKAVCRRRRVFLVSVLIAREVREQRAPERPLPALVLALDVVRARKPRAARIDFGAAARQNRAARLPMREPLGPIRQIVIEDRRDTAREFVAHGIVGGMEIRR</sequence>
<organism evidence="1 2">
    <name type="scientific">Caballeronia glebae</name>
    <dbReference type="NCBI Taxonomy" id="1777143"/>
    <lineage>
        <taxon>Bacteria</taxon>
        <taxon>Pseudomonadati</taxon>
        <taxon>Pseudomonadota</taxon>
        <taxon>Betaproteobacteria</taxon>
        <taxon>Burkholderiales</taxon>
        <taxon>Burkholderiaceae</taxon>
        <taxon>Caballeronia</taxon>
    </lineage>
</organism>
<accession>A0A158BMN6</accession>
<evidence type="ECO:0000313" key="1">
    <source>
        <dbReference type="EMBL" id="SAK71338.1"/>
    </source>
</evidence>
<proteinExistence type="predicted"/>
<dbReference type="Proteomes" id="UP000054596">
    <property type="component" value="Unassembled WGS sequence"/>
</dbReference>
<comment type="caution">
    <text evidence="1">The sequence shown here is derived from an EMBL/GenBank/DDBJ whole genome shotgun (WGS) entry which is preliminary data.</text>
</comment>
<reference evidence="1" key="1">
    <citation type="submission" date="2016-01" db="EMBL/GenBank/DDBJ databases">
        <authorList>
            <person name="Peeters C."/>
        </authorList>
    </citation>
    <scope>NUCLEOTIDE SEQUENCE [LARGE SCALE GENOMIC DNA]</scope>
    <source>
        <strain evidence="1">LMG 29325</strain>
    </source>
</reference>
<evidence type="ECO:0000313" key="2">
    <source>
        <dbReference type="Proteomes" id="UP000054596"/>
    </source>
</evidence>
<name>A0A158BMN6_9BURK</name>
<dbReference type="AlphaFoldDB" id="A0A158BMN6"/>
<dbReference type="EMBL" id="FCOJ02000032">
    <property type="protein sequence ID" value="SAK71338.1"/>
    <property type="molecule type" value="Genomic_DNA"/>
</dbReference>
<keyword evidence="2" id="KW-1185">Reference proteome</keyword>
<protein>
    <submittedName>
        <fullName evidence="1">Uncharacterized protein</fullName>
    </submittedName>
</protein>